<dbReference type="Gene3D" id="3.60.10.10">
    <property type="entry name" value="Endonuclease/exonuclease/phosphatase"/>
    <property type="match status" value="1"/>
</dbReference>
<reference evidence="2" key="1">
    <citation type="journal article" date="2019" name="Sci. Rep.">
        <title>Draft genome of Tanacetum cinerariifolium, the natural source of mosquito coil.</title>
        <authorList>
            <person name="Yamashiro T."/>
            <person name="Shiraishi A."/>
            <person name="Satake H."/>
            <person name="Nakayama K."/>
        </authorList>
    </citation>
    <scope>NUCLEOTIDE SEQUENCE</scope>
</reference>
<accession>A0A699HN52</accession>
<feature type="compositionally biased region" description="Basic and acidic residues" evidence="1">
    <location>
        <begin position="90"/>
        <end position="104"/>
    </location>
</feature>
<gene>
    <name evidence="2" type="ORF">Tci_419897</name>
</gene>
<organism evidence="2">
    <name type="scientific">Tanacetum cinerariifolium</name>
    <name type="common">Dalmatian daisy</name>
    <name type="synonym">Chrysanthemum cinerariifolium</name>
    <dbReference type="NCBI Taxonomy" id="118510"/>
    <lineage>
        <taxon>Eukaryota</taxon>
        <taxon>Viridiplantae</taxon>
        <taxon>Streptophyta</taxon>
        <taxon>Embryophyta</taxon>
        <taxon>Tracheophyta</taxon>
        <taxon>Spermatophyta</taxon>
        <taxon>Magnoliopsida</taxon>
        <taxon>eudicotyledons</taxon>
        <taxon>Gunneridae</taxon>
        <taxon>Pentapetalae</taxon>
        <taxon>asterids</taxon>
        <taxon>campanulids</taxon>
        <taxon>Asterales</taxon>
        <taxon>Asteraceae</taxon>
        <taxon>Asteroideae</taxon>
        <taxon>Anthemideae</taxon>
        <taxon>Anthemidinae</taxon>
        <taxon>Tanacetum</taxon>
    </lineage>
</organism>
<name>A0A699HN52_TANCI</name>
<dbReference type="PANTHER" id="PTHR33710">
    <property type="entry name" value="BNAC02G09200D PROTEIN"/>
    <property type="match status" value="1"/>
</dbReference>
<feature type="compositionally biased region" description="Basic and acidic residues" evidence="1">
    <location>
        <begin position="217"/>
        <end position="226"/>
    </location>
</feature>
<sequence length="396" mass="44866">MWTSDTLNKILSKWGELLFEEDKEHMTLYSKRICIKTKLEQNIFETFKIIVKGKNFWIRAKEVSGWVPDFLKEEEGEDESDDDTVDNEFDGDKNEDELQAHSDNDCDIDAVPKTKFSQSHETSKQGNETRIEEGETHSQDPFNIYDLLLKKPGSNNKEEDNSNDTLKYPPGFTPVDDSINKDDQDASVNVEEQVPKQKTNAQGNVTGDNCSRGVSQSKEEDKESHYSGHFRRSTGPQTGGSILQVLDDLVKVGQTTGYKMGGLAQKAKKDWVKELCNKNKIPNAKRYLIISVYAPQDFSEKKMLWSYLNHVINSWSGETILIGDFNEVRSKEERFGTIFNNHNASVFNSFITSGGLVEVPLEGCAFTWCHKSGNKLSKLDRFLISKDLMGSCPNIT</sequence>
<proteinExistence type="predicted"/>
<evidence type="ECO:0000256" key="1">
    <source>
        <dbReference type="SAM" id="MobiDB-lite"/>
    </source>
</evidence>
<dbReference type="InterPro" id="IPR036691">
    <property type="entry name" value="Endo/exonu/phosph_ase_sf"/>
</dbReference>
<dbReference type="AlphaFoldDB" id="A0A699HN52"/>
<dbReference type="SUPFAM" id="SSF56219">
    <property type="entry name" value="DNase I-like"/>
    <property type="match status" value="1"/>
</dbReference>
<dbReference type="GO" id="GO:0003964">
    <property type="term" value="F:RNA-directed DNA polymerase activity"/>
    <property type="evidence" value="ECO:0007669"/>
    <property type="project" value="UniProtKB-KW"/>
</dbReference>
<feature type="compositionally biased region" description="Acidic residues" evidence="1">
    <location>
        <begin position="72"/>
        <end position="89"/>
    </location>
</feature>
<feature type="compositionally biased region" description="Polar residues" evidence="1">
    <location>
        <begin position="196"/>
        <end position="216"/>
    </location>
</feature>
<evidence type="ECO:0000313" key="2">
    <source>
        <dbReference type="EMBL" id="GEY47923.1"/>
    </source>
</evidence>
<comment type="caution">
    <text evidence="2">The sequence shown here is derived from an EMBL/GenBank/DDBJ whole genome shotgun (WGS) entry which is preliminary data.</text>
</comment>
<dbReference type="EMBL" id="BKCJ010182014">
    <property type="protein sequence ID" value="GEY47923.1"/>
    <property type="molecule type" value="Genomic_DNA"/>
</dbReference>
<protein>
    <submittedName>
        <fullName evidence="2">RNA-directed DNA polymerase, eukaryota</fullName>
    </submittedName>
</protein>
<dbReference type="PANTHER" id="PTHR33710:SF64">
    <property type="entry name" value="ENDONUCLEASE_EXONUCLEASE_PHOSPHATASE DOMAIN-CONTAINING PROTEIN"/>
    <property type="match status" value="1"/>
</dbReference>
<feature type="compositionally biased region" description="Basic and acidic residues" evidence="1">
    <location>
        <begin position="121"/>
        <end position="138"/>
    </location>
</feature>
<keyword evidence="2" id="KW-0808">Transferase</keyword>
<feature type="region of interest" description="Disordered" evidence="1">
    <location>
        <begin position="72"/>
        <end position="239"/>
    </location>
</feature>
<keyword evidence="2" id="KW-0695">RNA-directed DNA polymerase</keyword>
<keyword evidence="2" id="KW-0548">Nucleotidyltransferase</keyword>